<comment type="caution">
    <text evidence="2">The sequence shown here is derived from an EMBL/GenBank/DDBJ whole genome shotgun (WGS) entry which is preliminary data.</text>
</comment>
<dbReference type="AlphaFoldDB" id="A0A328P2Z3"/>
<keyword evidence="3" id="KW-1185">Reference proteome</keyword>
<dbReference type="Proteomes" id="UP000248926">
    <property type="component" value="Unassembled WGS sequence"/>
</dbReference>
<feature type="region of interest" description="Disordered" evidence="1">
    <location>
        <begin position="299"/>
        <end position="340"/>
    </location>
</feature>
<name>A0A328P2Z3_9GAMM</name>
<dbReference type="OrthoDB" id="6194714at2"/>
<evidence type="ECO:0000313" key="3">
    <source>
        <dbReference type="Proteomes" id="UP000248926"/>
    </source>
</evidence>
<proteinExistence type="predicted"/>
<feature type="compositionally biased region" description="Low complexity" evidence="1">
    <location>
        <begin position="299"/>
        <end position="308"/>
    </location>
</feature>
<dbReference type="EMBL" id="NFZS01000006">
    <property type="protein sequence ID" value="RAO74564.1"/>
    <property type="molecule type" value="Genomic_DNA"/>
</dbReference>
<evidence type="ECO:0000313" key="2">
    <source>
        <dbReference type="EMBL" id="RAO74564.1"/>
    </source>
</evidence>
<protein>
    <submittedName>
        <fullName evidence="2">Uncharacterized protein</fullName>
    </submittedName>
</protein>
<sequence>MRRSSVFYAVGAFVVLLVLATAAALFMTVHKPGPAPVMAGGETPEASVQQSVALIKTGDFAGFWKHALPPADYDTLRTDWTRPRPDDHPISSEDRADFIKNMQQLTEPDAETKLYALARPKLAQLQAQYSDQVPVMIGVMQAIAATGVAQSKELTNPQKQQATEVINVLAPWAQQVPWFDQARAKQAIVVAVATARKLDIKTPEQLRTMDFDTAMQKYSAGFIGIKQVLAIYGLSIDDVLDSVKVTTLEDRNGHARVRVDYVLLGKPLSTESDLIQQGGRWYSADVLQNVRESHDRLLAAPAPGSSAPEPAPMPAPATTSASRAKPSATNAPAQAVATKH</sequence>
<dbReference type="RefSeq" id="WP_111984740.1">
    <property type="nucleotide sequence ID" value="NZ_NFZS01000006.1"/>
</dbReference>
<reference evidence="2 3" key="1">
    <citation type="journal article" date="2018" name="Genet. Mol. Biol.">
        <title>The genome sequence of Dyella jiangningensis FCAV SCS01 from a lignocellulose-decomposing microbial consortium metagenome reveals potential for biotechnological applications.</title>
        <authorList>
            <person name="Desiderato J.G."/>
            <person name="Alvarenga D.O."/>
            <person name="Constancio M.T.L."/>
            <person name="Alves L.M.C."/>
            <person name="Varani A.M."/>
        </authorList>
    </citation>
    <scope>NUCLEOTIDE SEQUENCE [LARGE SCALE GENOMIC DNA]</scope>
    <source>
        <strain evidence="2 3">FCAV SCS01</strain>
    </source>
</reference>
<feature type="compositionally biased region" description="Low complexity" evidence="1">
    <location>
        <begin position="316"/>
        <end position="329"/>
    </location>
</feature>
<accession>A0A328P2Z3</accession>
<organism evidence="2 3">
    <name type="scientific">Dyella jiangningensis</name>
    <dbReference type="NCBI Taxonomy" id="1379159"/>
    <lineage>
        <taxon>Bacteria</taxon>
        <taxon>Pseudomonadati</taxon>
        <taxon>Pseudomonadota</taxon>
        <taxon>Gammaproteobacteria</taxon>
        <taxon>Lysobacterales</taxon>
        <taxon>Rhodanobacteraceae</taxon>
        <taxon>Dyella</taxon>
    </lineage>
</organism>
<evidence type="ECO:0000256" key="1">
    <source>
        <dbReference type="SAM" id="MobiDB-lite"/>
    </source>
</evidence>
<gene>
    <name evidence="2" type="ORF">CA260_19440</name>
</gene>